<evidence type="ECO:0000313" key="5">
    <source>
        <dbReference type="Proteomes" id="UP000572540"/>
    </source>
</evidence>
<dbReference type="RefSeq" id="WP_179759505.1">
    <property type="nucleotide sequence ID" value="NZ_JACCAU010000001.1"/>
</dbReference>
<dbReference type="CDD" id="cd03360">
    <property type="entry name" value="LbH_AT_putative"/>
    <property type="match status" value="1"/>
</dbReference>
<dbReference type="SUPFAM" id="SSF51161">
    <property type="entry name" value="Trimeric LpxA-like enzymes"/>
    <property type="match status" value="1"/>
</dbReference>
<accession>A0A7Z0B2B5</accession>
<dbReference type="GO" id="GO:0016746">
    <property type="term" value="F:acyltransferase activity"/>
    <property type="evidence" value="ECO:0007669"/>
    <property type="project" value="UniProtKB-KW"/>
</dbReference>
<evidence type="ECO:0000313" key="4">
    <source>
        <dbReference type="EMBL" id="NYH18589.1"/>
    </source>
</evidence>
<comment type="caution">
    <text evidence="4">The sequence shown here is derived from an EMBL/GenBank/DDBJ whole genome shotgun (WGS) entry which is preliminary data.</text>
</comment>
<sequence length="191" mass="19367">MKNLLIVGAGGHGRSLAEAVLLGGAFRLAGFADDAAPDLPRVWDWPVFGKTATLENYRAHADAAIVAIGNNGLREKLLDRLAELGFELPVIAHPAAVVSPRAVIGPGSAIMAGAIVGTEAQLGRGVIVNCGAAIDHHCKVEDFGHLGVHAAMAGGSILGRAAWMQAGSALGYGVKVQDGAVLVPGTALQAS</sequence>
<evidence type="ECO:0000259" key="3">
    <source>
        <dbReference type="Pfam" id="PF17836"/>
    </source>
</evidence>
<feature type="binding site" evidence="2">
    <location>
        <position position="145"/>
    </location>
    <ligand>
        <name>acetyl-CoA</name>
        <dbReference type="ChEBI" id="CHEBI:57288"/>
    </ligand>
</feature>
<evidence type="ECO:0000256" key="2">
    <source>
        <dbReference type="PIRSR" id="PIRSR620019-2"/>
    </source>
</evidence>
<dbReference type="InterPro" id="IPR020019">
    <property type="entry name" value="AcTrfase_PglD-like"/>
</dbReference>
<gene>
    <name evidence="4" type="ORF">GGD41_005817</name>
</gene>
<keyword evidence="4" id="KW-0808">Transferase</keyword>
<name>A0A7Z0B2B5_9BURK</name>
<dbReference type="InterPro" id="IPR041561">
    <property type="entry name" value="PglD_N"/>
</dbReference>
<evidence type="ECO:0000256" key="1">
    <source>
        <dbReference type="ARBA" id="ARBA00007274"/>
    </source>
</evidence>
<feature type="binding site" evidence="2">
    <location>
        <position position="69"/>
    </location>
    <ligand>
        <name>substrate</name>
    </ligand>
</feature>
<keyword evidence="4" id="KW-0012">Acyltransferase</keyword>
<dbReference type="Gene3D" id="2.160.10.10">
    <property type="entry name" value="Hexapeptide repeat proteins"/>
    <property type="match status" value="1"/>
</dbReference>
<dbReference type="InterPro" id="IPR011004">
    <property type="entry name" value="Trimer_LpxA-like_sf"/>
</dbReference>
<protein>
    <submittedName>
        <fullName evidence="4">Sugar O-acyltransferase (Sialic acid O-acetyltransferase NeuD family)</fullName>
    </submittedName>
</protein>
<dbReference type="InterPro" id="IPR050179">
    <property type="entry name" value="Trans_hexapeptide_repeat"/>
</dbReference>
<proteinExistence type="inferred from homology"/>
<reference evidence="4 5" key="1">
    <citation type="submission" date="2020-07" db="EMBL/GenBank/DDBJ databases">
        <title>Exploring microbial biodiversity for novel pathways involved in the catabolism of aromatic compounds derived from lignin.</title>
        <authorList>
            <person name="Elkins J."/>
        </authorList>
    </citation>
    <scope>NUCLEOTIDE SEQUENCE [LARGE SCALE GENOMIC DNA]</scope>
    <source>
        <strain evidence="4 5">H2C3B</strain>
    </source>
</reference>
<dbReference type="NCBIfam" id="TIGR03570">
    <property type="entry name" value="NeuD_NnaD"/>
    <property type="match status" value="1"/>
</dbReference>
<dbReference type="Pfam" id="PF17836">
    <property type="entry name" value="PglD_N"/>
    <property type="match status" value="1"/>
</dbReference>
<organism evidence="4 5">
    <name type="scientific">Paraburkholderia bryophila</name>
    <dbReference type="NCBI Taxonomy" id="420952"/>
    <lineage>
        <taxon>Bacteria</taxon>
        <taxon>Pseudomonadati</taxon>
        <taxon>Pseudomonadota</taxon>
        <taxon>Betaproteobacteria</taxon>
        <taxon>Burkholderiales</taxon>
        <taxon>Burkholderiaceae</taxon>
        <taxon>Paraburkholderia</taxon>
    </lineage>
</organism>
<dbReference type="AlphaFoldDB" id="A0A7Z0B2B5"/>
<feature type="domain" description="PglD N-terminal" evidence="3">
    <location>
        <begin position="3"/>
        <end position="81"/>
    </location>
</feature>
<dbReference type="EMBL" id="JACCAU010000001">
    <property type="protein sequence ID" value="NYH18589.1"/>
    <property type="molecule type" value="Genomic_DNA"/>
</dbReference>
<dbReference type="PANTHER" id="PTHR43300">
    <property type="entry name" value="ACETYLTRANSFERASE"/>
    <property type="match status" value="1"/>
</dbReference>
<dbReference type="PANTHER" id="PTHR43300:SF7">
    <property type="entry name" value="UDP-N-ACETYLBACILLOSAMINE N-ACETYLTRANSFERASE"/>
    <property type="match status" value="1"/>
</dbReference>
<comment type="similarity">
    <text evidence="1">Belongs to the transferase hexapeptide repeat family.</text>
</comment>
<dbReference type="Proteomes" id="UP000572540">
    <property type="component" value="Unassembled WGS sequence"/>
</dbReference>
<dbReference type="Gene3D" id="3.40.50.20">
    <property type="match status" value="1"/>
</dbReference>